<dbReference type="EMBL" id="DS469538">
    <property type="protein sequence ID" value="EDO45180.1"/>
    <property type="molecule type" value="Genomic_DNA"/>
</dbReference>
<feature type="compositionally biased region" description="Basic and acidic residues" evidence="1">
    <location>
        <begin position="703"/>
        <end position="721"/>
    </location>
</feature>
<feature type="compositionally biased region" description="Basic and acidic residues" evidence="1">
    <location>
        <begin position="1"/>
        <end position="42"/>
    </location>
</feature>
<feature type="compositionally biased region" description="Polar residues" evidence="1">
    <location>
        <begin position="229"/>
        <end position="238"/>
    </location>
</feature>
<dbReference type="OMA" id="GERNERM"/>
<feature type="compositionally biased region" description="Basic and acidic residues" evidence="1">
    <location>
        <begin position="144"/>
        <end position="180"/>
    </location>
</feature>
<protein>
    <submittedName>
        <fullName evidence="2">Uncharacterized protein</fullName>
    </submittedName>
</protein>
<organism evidence="2 3">
    <name type="scientific">Nematostella vectensis</name>
    <name type="common">Starlet sea anemone</name>
    <dbReference type="NCBI Taxonomy" id="45351"/>
    <lineage>
        <taxon>Eukaryota</taxon>
        <taxon>Metazoa</taxon>
        <taxon>Cnidaria</taxon>
        <taxon>Anthozoa</taxon>
        <taxon>Hexacorallia</taxon>
        <taxon>Actiniaria</taxon>
        <taxon>Edwardsiidae</taxon>
        <taxon>Nematostella</taxon>
    </lineage>
</organism>
<dbReference type="Proteomes" id="UP000001593">
    <property type="component" value="Unassembled WGS sequence"/>
</dbReference>
<gene>
    <name evidence="2" type="ORF">NEMVEDRAFT_v1g240687</name>
</gene>
<feature type="region of interest" description="Disordered" evidence="1">
    <location>
        <begin position="1"/>
        <end position="295"/>
    </location>
</feature>
<accession>A7RU06</accession>
<feature type="compositionally biased region" description="Basic residues" evidence="1">
    <location>
        <begin position="78"/>
        <end position="95"/>
    </location>
</feature>
<dbReference type="AlphaFoldDB" id="A7RU06"/>
<feature type="region of interest" description="Disordered" evidence="1">
    <location>
        <begin position="322"/>
        <end position="512"/>
    </location>
</feature>
<dbReference type="HOGENOM" id="CLU_325794_0_0_1"/>
<feature type="compositionally biased region" description="Basic and acidic residues" evidence="1">
    <location>
        <begin position="254"/>
        <end position="269"/>
    </location>
</feature>
<proteinExistence type="predicted"/>
<feature type="region of interest" description="Disordered" evidence="1">
    <location>
        <begin position="703"/>
        <end position="730"/>
    </location>
</feature>
<feature type="compositionally biased region" description="Acidic residues" evidence="1">
    <location>
        <begin position="209"/>
        <end position="223"/>
    </location>
</feature>
<dbReference type="InParanoid" id="A7RU06"/>
<feature type="region of interest" description="Disordered" evidence="1">
    <location>
        <begin position="597"/>
        <end position="633"/>
    </location>
</feature>
<evidence type="ECO:0000256" key="1">
    <source>
        <dbReference type="SAM" id="MobiDB-lite"/>
    </source>
</evidence>
<sequence>MASESKFGETEKPPACTECKDAVKGPKDRKAVNIPSFRREGGRLGNVRIDSKKLRGTGPGYAAPVVRDSYVPPEPKQVKARRAPRSVVKKSKKNKEKKEDEDAENADQQPGDASHPPGTDGTEGGQGRDEVRKAILDIPGEGGSDMKSRLQREVQEARRNAVKTDEEEGASGREGGEQEAGKGGLEGARGRQEGAKVGEGVDGSRWGVSEDETEEGTRDEDDGRDPLRQTVQSSVNTRSRGEDPDDAQADQSGDEYHSTRRATKRDGTTHAHGKHGTEAGGDSARDYDPGFTRVVYVDPESGQTVEGYYNEMPKDAEVLHIADDGAAGDDDGDYGDYEDEGPEGLTNSRQGGKRQKSVTFSEHKNIRRIPRASRGSITQARGPDFARNQRRGSGQGRSSVVPIDDPQLQADLITGESSSSRDMSPLTIFALARSRKQNARKSPQRGARPPEGTGYVMYAVSETTPDGRTLFIDSPEDDRDLSDREAPQIDVHTQPRVSASPTERPRSSTRTQPDMVTWCLQALKKSHRQIMFPPKPRRPGSSPSIRSVASACSKKEGETLVINMREHRTLRPQTADTVRTTDSKEEFAMYPYHGVAQTRDEPTSLPVSRDQLKRDVRAKTAPAGRRPSRDSDVDLEEAYREMHASMDAIGKSDNSREMIYRSHSAGVRAVSSHDFPSLEVEDYSGNWQDIVLHRARLLKQQRLERQKSAKERRDTIDNQQKERRKKAGHIECAQDTLNNSEKTIEFITPSTSPHPPFPGAPDVVSRELREQELSSERAFRLRLRPRSSVGTLSPVARSIIDLRSSEHDVADLSNVMPRSATASIPAKCSRYVLITEKPGKKGPRASPLEQSLLMARFPNQPPPRMRKGRMNRLRSTANIRLENEC</sequence>
<feature type="compositionally biased region" description="Basic and acidic residues" evidence="1">
    <location>
        <begin position="126"/>
        <end position="135"/>
    </location>
</feature>
<evidence type="ECO:0000313" key="2">
    <source>
        <dbReference type="EMBL" id="EDO45180.1"/>
    </source>
</evidence>
<keyword evidence="3" id="KW-1185">Reference proteome</keyword>
<feature type="compositionally biased region" description="Acidic residues" evidence="1">
    <location>
        <begin position="326"/>
        <end position="342"/>
    </location>
</feature>
<feature type="compositionally biased region" description="Basic residues" evidence="1">
    <location>
        <begin position="433"/>
        <end position="443"/>
    </location>
</feature>
<evidence type="ECO:0000313" key="3">
    <source>
        <dbReference type="Proteomes" id="UP000001593"/>
    </source>
</evidence>
<name>A7RU06_NEMVE</name>
<reference evidence="2 3" key="1">
    <citation type="journal article" date="2007" name="Science">
        <title>Sea anemone genome reveals ancestral eumetazoan gene repertoire and genomic organization.</title>
        <authorList>
            <person name="Putnam N.H."/>
            <person name="Srivastava M."/>
            <person name="Hellsten U."/>
            <person name="Dirks B."/>
            <person name="Chapman J."/>
            <person name="Salamov A."/>
            <person name="Terry A."/>
            <person name="Shapiro H."/>
            <person name="Lindquist E."/>
            <person name="Kapitonov V.V."/>
            <person name="Jurka J."/>
            <person name="Genikhovich G."/>
            <person name="Grigoriev I.V."/>
            <person name="Lucas S.M."/>
            <person name="Steele R.E."/>
            <person name="Finnerty J.R."/>
            <person name="Technau U."/>
            <person name="Martindale M.Q."/>
            <person name="Rokhsar D.S."/>
        </authorList>
    </citation>
    <scope>NUCLEOTIDE SEQUENCE [LARGE SCALE GENOMIC DNA]</scope>
    <source>
        <strain evidence="3">CH2 X CH6</strain>
    </source>
</reference>